<dbReference type="InterPro" id="IPR048052">
    <property type="entry name" value="FM1-like"/>
</dbReference>
<evidence type="ECO:0000256" key="3">
    <source>
        <dbReference type="ARBA" id="ARBA00022729"/>
    </source>
</evidence>
<evidence type="ECO:0000259" key="6">
    <source>
        <dbReference type="Pfam" id="PF00746"/>
    </source>
</evidence>
<dbReference type="Proteomes" id="UP000237883">
    <property type="component" value="Chromosome"/>
</dbReference>
<keyword evidence="3" id="KW-0732">Signal</keyword>
<dbReference type="InterPro" id="IPR041033">
    <property type="entry name" value="SpaA_PFL_dom_1"/>
</dbReference>
<dbReference type="InterPro" id="IPR019931">
    <property type="entry name" value="LPXTG_anchor"/>
</dbReference>
<proteinExistence type="predicted"/>
<organism evidence="9 10">
    <name type="scientific">Mogibacterium diversum</name>
    <dbReference type="NCBI Taxonomy" id="114527"/>
    <lineage>
        <taxon>Bacteria</taxon>
        <taxon>Bacillati</taxon>
        <taxon>Bacillota</taxon>
        <taxon>Clostridia</taxon>
        <taxon>Peptostreptococcales</taxon>
        <taxon>Anaerovoracaceae</taxon>
        <taxon>Mogibacterium</taxon>
    </lineage>
</organism>
<evidence type="ECO:0000259" key="7">
    <source>
        <dbReference type="Pfam" id="PF16569"/>
    </source>
</evidence>
<feature type="domain" description="Gram-positive pilin backbone subunit 2 Cna-B-like" evidence="7">
    <location>
        <begin position="194"/>
        <end position="311"/>
    </location>
</feature>
<keyword evidence="4" id="KW-0572">Peptidoglycan-anchor</keyword>
<dbReference type="Pfam" id="PF00746">
    <property type="entry name" value="Gram_pos_anchor"/>
    <property type="match status" value="1"/>
</dbReference>
<reference evidence="10" key="1">
    <citation type="submission" date="2018-02" db="EMBL/GenBank/DDBJ databases">
        <authorList>
            <person name="Holder M.E."/>
            <person name="Ajami N.J."/>
            <person name="Petrosino J.F."/>
        </authorList>
    </citation>
    <scope>NUCLEOTIDE SEQUENCE [LARGE SCALE GENOMIC DNA]</scope>
    <source>
        <strain evidence="10">CCUG 47132</strain>
    </source>
</reference>
<dbReference type="InterPro" id="IPR013783">
    <property type="entry name" value="Ig-like_fold"/>
</dbReference>
<name>A0A2S0L6E2_9FIRM</name>
<dbReference type="Gene3D" id="2.60.40.10">
    <property type="entry name" value="Immunoglobulins"/>
    <property type="match status" value="1"/>
</dbReference>
<evidence type="ECO:0000313" key="10">
    <source>
        <dbReference type="Proteomes" id="UP000237883"/>
    </source>
</evidence>
<sequence length="491" mass="53260">MQRLVKKQISCIVAMVMVLLLAMSVIVPDKTYAATTHSLKITNGGKTAHTFEIYQVFKGDLSGKVLTNIKWGSGIKDSSKASLGSASAKAKTLTNVTKAEEFANDLQSHLGTPAKTQQVAAGGSETVTGLEPGYYLVKDTASSQSNKENGAYTSYILKIVSDTETNAKLDVPTVVKKVQENSDRVWQDAADYNIGDTIPYKLTGTLPTNYDKYTKYAYKFHDEMSAGLTLDPASIKVKIDGTEIASSKYTVTQDAGSNSFTVAFADLKALDTPTTANSSIVVEYNCKLNDNAVIGSAGNPNTVYLEYSNNPNRGGEGEFGKTPKDKNIVFSYKVIVNKKDENNDPLVGAEFTLYKKTVTGKEAITRFTINNTMEANKTTFTYKGLDAGKYVLEETKTPTGYNSIEPVEFTIHAEYDKTSDDPKLTKLESLGTLTFTADKTAGTLSTDVVNNKGFTLPETGGMGRYLIYVLGAVLVIGSLGYMKRRKEATIK</sequence>
<dbReference type="OrthoDB" id="2199792at2"/>
<dbReference type="Pfam" id="PF17802">
    <property type="entry name" value="SpaA"/>
    <property type="match status" value="1"/>
</dbReference>
<dbReference type="GeneID" id="78392272"/>
<dbReference type="Pfam" id="PF16569">
    <property type="entry name" value="GramPos_pilinBB"/>
    <property type="match status" value="1"/>
</dbReference>
<dbReference type="NCBIfam" id="NF033902">
    <property type="entry name" value="iso_D2_wall_anc"/>
    <property type="match status" value="1"/>
</dbReference>
<protein>
    <recommendedName>
        <fullName evidence="11">Isopeptide-forming domain-containing fimbrial protein</fullName>
    </recommendedName>
</protein>
<dbReference type="KEGG" id="mdv:C5Q96_08355"/>
<keyword evidence="5" id="KW-1133">Transmembrane helix</keyword>
<evidence type="ECO:0000256" key="2">
    <source>
        <dbReference type="ARBA" id="ARBA00022525"/>
    </source>
</evidence>
<dbReference type="InterPro" id="IPR032334">
    <property type="entry name" value="GramPos_pilinBB"/>
</dbReference>
<gene>
    <name evidence="9" type="ORF">C5Q96_08355</name>
</gene>
<feature type="domain" description="Gram-positive cocci surface proteins LPxTG" evidence="6">
    <location>
        <begin position="449"/>
        <end position="487"/>
    </location>
</feature>
<keyword evidence="5" id="KW-0812">Transmembrane</keyword>
<keyword evidence="2" id="KW-0964">Secreted</keyword>
<evidence type="ECO:0008006" key="11">
    <source>
        <dbReference type="Google" id="ProtNLM"/>
    </source>
</evidence>
<evidence type="ECO:0000256" key="5">
    <source>
        <dbReference type="SAM" id="Phobius"/>
    </source>
</evidence>
<evidence type="ECO:0000256" key="1">
    <source>
        <dbReference type="ARBA" id="ARBA00022512"/>
    </source>
</evidence>
<dbReference type="InterPro" id="IPR026466">
    <property type="entry name" value="Fim_isopep_form_D2_dom"/>
</dbReference>
<evidence type="ECO:0000256" key="4">
    <source>
        <dbReference type="ARBA" id="ARBA00023088"/>
    </source>
</evidence>
<keyword evidence="5" id="KW-0472">Membrane</keyword>
<dbReference type="AlphaFoldDB" id="A0A2S0L6E2"/>
<keyword evidence="1" id="KW-0134">Cell wall</keyword>
<dbReference type="RefSeq" id="WP_106057919.1">
    <property type="nucleotide sequence ID" value="NZ_CAURSC010000001.1"/>
</dbReference>
<dbReference type="InterPro" id="IPR008966">
    <property type="entry name" value="Adhesion_dom_sf"/>
</dbReference>
<feature type="transmembrane region" description="Helical" evidence="5">
    <location>
        <begin position="465"/>
        <end position="482"/>
    </location>
</feature>
<dbReference type="Gene3D" id="2.60.40.740">
    <property type="match status" value="1"/>
</dbReference>
<accession>A0A2S0L6E2</accession>
<keyword evidence="10" id="KW-1185">Reference proteome</keyword>
<dbReference type="NCBIfam" id="TIGR04226">
    <property type="entry name" value="RrgB_K2N_iso_D2"/>
    <property type="match status" value="1"/>
</dbReference>
<evidence type="ECO:0000259" key="8">
    <source>
        <dbReference type="Pfam" id="PF17802"/>
    </source>
</evidence>
<dbReference type="EMBL" id="CP027228">
    <property type="protein sequence ID" value="AVM48865.1"/>
    <property type="molecule type" value="Genomic_DNA"/>
</dbReference>
<dbReference type="SUPFAM" id="SSF49401">
    <property type="entry name" value="Bacterial adhesins"/>
    <property type="match status" value="1"/>
</dbReference>
<evidence type="ECO:0000313" key="9">
    <source>
        <dbReference type="EMBL" id="AVM48865.1"/>
    </source>
</evidence>
<feature type="domain" description="SpaA-like prealbumin fold" evidence="8">
    <location>
        <begin position="333"/>
        <end position="414"/>
    </location>
</feature>
<dbReference type="NCBIfam" id="TIGR01167">
    <property type="entry name" value="LPXTG_anchor"/>
    <property type="match status" value="1"/>
</dbReference>